<evidence type="ECO:0000313" key="1">
    <source>
        <dbReference type="EMBL" id="KIH44800.1"/>
    </source>
</evidence>
<accession>A0A0C2F8K2</accession>
<dbReference type="AlphaFoldDB" id="A0A0C2F8K2"/>
<evidence type="ECO:0000313" key="2">
    <source>
        <dbReference type="Proteomes" id="UP000054047"/>
    </source>
</evidence>
<gene>
    <name evidence="1" type="ORF">ANCDUO_25171</name>
</gene>
<dbReference type="Proteomes" id="UP000054047">
    <property type="component" value="Unassembled WGS sequence"/>
</dbReference>
<name>A0A0C2F8K2_9BILA</name>
<dbReference type="EMBL" id="KN775476">
    <property type="protein sequence ID" value="KIH44800.1"/>
    <property type="molecule type" value="Genomic_DNA"/>
</dbReference>
<dbReference type="OrthoDB" id="5404651at2759"/>
<reference evidence="1 2" key="1">
    <citation type="submission" date="2013-12" db="EMBL/GenBank/DDBJ databases">
        <title>Draft genome of the parsitic nematode Ancylostoma duodenale.</title>
        <authorList>
            <person name="Mitreva M."/>
        </authorList>
    </citation>
    <scope>NUCLEOTIDE SEQUENCE [LARGE SCALE GENOMIC DNA]</scope>
    <source>
        <strain evidence="1 2">Zhejiang</strain>
    </source>
</reference>
<sequence length="67" mass="7584">MAFEGNRLLYVEWPRWVRVSHGLAPVALTQMPYKDIDHIICGTCIQECKTSNDAREVALRAGIPDKV</sequence>
<protein>
    <submittedName>
        <fullName evidence="1">Uncharacterized protein</fullName>
    </submittedName>
</protein>
<keyword evidence="2" id="KW-1185">Reference proteome</keyword>
<organism evidence="1 2">
    <name type="scientific">Ancylostoma duodenale</name>
    <dbReference type="NCBI Taxonomy" id="51022"/>
    <lineage>
        <taxon>Eukaryota</taxon>
        <taxon>Metazoa</taxon>
        <taxon>Ecdysozoa</taxon>
        <taxon>Nematoda</taxon>
        <taxon>Chromadorea</taxon>
        <taxon>Rhabditida</taxon>
        <taxon>Rhabditina</taxon>
        <taxon>Rhabditomorpha</taxon>
        <taxon>Strongyloidea</taxon>
        <taxon>Ancylostomatidae</taxon>
        <taxon>Ancylostomatinae</taxon>
        <taxon>Ancylostoma</taxon>
    </lineage>
</organism>
<proteinExistence type="predicted"/>